<dbReference type="Gene3D" id="1.20.58.340">
    <property type="entry name" value="Magnesium transport protein CorA, transmembrane region"/>
    <property type="match status" value="2"/>
</dbReference>
<evidence type="ECO:0000256" key="3">
    <source>
        <dbReference type="ARBA" id="ARBA00010759"/>
    </source>
</evidence>
<evidence type="ECO:0000256" key="1">
    <source>
        <dbReference type="ARBA" id="ARBA00004651"/>
    </source>
</evidence>
<dbReference type="InterPro" id="IPR002523">
    <property type="entry name" value="MgTranspt_CorA/ZnTranspt_ZntB"/>
</dbReference>
<comment type="caution">
    <text evidence="11">The sequence shown here is derived from an EMBL/GenBank/DDBJ whole genome shotgun (WGS) entry which is preliminary data.</text>
</comment>
<organism evidence="11 12">
    <name type="scientific">Daphnia magna</name>
    <dbReference type="NCBI Taxonomy" id="35525"/>
    <lineage>
        <taxon>Eukaryota</taxon>
        <taxon>Metazoa</taxon>
        <taxon>Ecdysozoa</taxon>
        <taxon>Arthropoda</taxon>
        <taxon>Crustacea</taxon>
        <taxon>Branchiopoda</taxon>
        <taxon>Diplostraca</taxon>
        <taxon>Cladocera</taxon>
        <taxon>Anomopoda</taxon>
        <taxon>Daphniidae</taxon>
        <taxon>Daphnia</taxon>
    </lineage>
</organism>
<dbReference type="HAMAP" id="MF_00163">
    <property type="entry name" value="Pep_deformylase"/>
    <property type="match status" value="1"/>
</dbReference>
<dbReference type="EC" id="3.5.1.88" evidence="4"/>
<name>A0ABR0B9D2_9CRUS</name>
<dbReference type="SUPFAM" id="SSF56420">
    <property type="entry name" value="Peptide deformylase"/>
    <property type="match status" value="1"/>
</dbReference>
<comment type="similarity">
    <text evidence="3">Belongs to the polypeptide deformylase family.</text>
</comment>
<evidence type="ECO:0000256" key="5">
    <source>
        <dbReference type="ARBA" id="ARBA00022448"/>
    </source>
</evidence>
<dbReference type="PANTHER" id="PTHR46494:SF1">
    <property type="entry name" value="CORA FAMILY METAL ION TRANSPORTER (EUROFUNG)"/>
    <property type="match status" value="1"/>
</dbReference>
<dbReference type="InterPro" id="IPR023635">
    <property type="entry name" value="Peptide_deformylase"/>
</dbReference>
<dbReference type="InterPro" id="IPR004488">
    <property type="entry name" value="Mg/Co-transport_prot_CorA"/>
</dbReference>
<proteinExistence type="inferred from homology"/>
<evidence type="ECO:0000256" key="2">
    <source>
        <dbReference type="ARBA" id="ARBA00009765"/>
    </source>
</evidence>
<gene>
    <name evidence="11" type="ORF">OUZ56_032590</name>
</gene>
<dbReference type="CDD" id="cd00487">
    <property type="entry name" value="Pep_deformylase"/>
    <property type="match status" value="1"/>
</dbReference>
<comment type="similarity">
    <text evidence="2">Belongs to the CorA metal ion transporter (MIT) (TC 1.A.35) family.</text>
</comment>
<dbReference type="Gene3D" id="3.90.45.10">
    <property type="entry name" value="Peptide deformylase"/>
    <property type="match status" value="1"/>
</dbReference>
<dbReference type="NCBIfam" id="NF001159">
    <property type="entry name" value="PRK00150.1-3"/>
    <property type="match status" value="1"/>
</dbReference>
<keyword evidence="12" id="KW-1185">Reference proteome</keyword>
<evidence type="ECO:0000313" key="12">
    <source>
        <dbReference type="Proteomes" id="UP001234178"/>
    </source>
</evidence>
<dbReference type="EMBL" id="JAOYFB010000041">
    <property type="protein sequence ID" value="KAK4045182.1"/>
    <property type="molecule type" value="Genomic_DNA"/>
</dbReference>
<dbReference type="Pfam" id="PF01544">
    <property type="entry name" value="CorA"/>
    <property type="match status" value="1"/>
</dbReference>
<protein>
    <recommendedName>
        <fullName evidence="4">peptide deformylase</fullName>
        <ecNumber evidence="4">3.5.1.88</ecNumber>
    </recommendedName>
</protein>
<dbReference type="Gene3D" id="3.30.460.20">
    <property type="entry name" value="CorA soluble domain-like"/>
    <property type="match status" value="1"/>
</dbReference>
<dbReference type="SUPFAM" id="SSF144083">
    <property type="entry name" value="Magnesium transport protein CorA, transmembrane region"/>
    <property type="match status" value="1"/>
</dbReference>
<reference evidence="11 12" key="1">
    <citation type="journal article" date="2023" name="Nucleic Acids Res.">
        <title>The hologenome of Daphnia magna reveals possible DNA methylation and microbiome-mediated evolution of the host genome.</title>
        <authorList>
            <person name="Chaturvedi A."/>
            <person name="Li X."/>
            <person name="Dhandapani V."/>
            <person name="Marshall H."/>
            <person name="Kissane S."/>
            <person name="Cuenca-Cambronero M."/>
            <person name="Asole G."/>
            <person name="Calvet F."/>
            <person name="Ruiz-Romero M."/>
            <person name="Marangio P."/>
            <person name="Guigo R."/>
            <person name="Rago D."/>
            <person name="Mirbahai L."/>
            <person name="Eastwood N."/>
            <person name="Colbourne J.K."/>
            <person name="Zhou J."/>
            <person name="Mallon E."/>
            <person name="Orsini L."/>
        </authorList>
    </citation>
    <scope>NUCLEOTIDE SEQUENCE [LARGE SCALE GENOMIC DNA]</scope>
    <source>
        <strain evidence="11">LRV0_1</strain>
    </source>
</reference>
<dbReference type="InterPro" id="IPR045861">
    <property type="entry name" value="CorA_cytoplasmic_dom"/>
</dbReference>
<feature type="transmembrane region" description="Helical" evidence="10">
    <location>
        <begin position="230"/>
        <end position="249"/>
    </location>
</feature>
<accession>A0ABR0B9D2</accession>
<evidence type="ECO:0000313" key="11">
    <source>
        <dbReference type="EMBL" id="KAK4045182.1"/>
    </source>
</evidence>
<evidence type="ECO:0000256" key="4">
    <source>
        <dbReference type="ARBA" id="ARBA00012175"/>
    </source>
</evidence>
<evidence type="ECO:0000256" key="6">
    <source>
        <dbReference type="ARBA" id="ARBA00022475"/>
    </source>
</evidence>
<dbReference type="SUPFAM" id="SSF143865">
    <property type="entry name" value="CorA soluble domain-like"/>
    <property type="match status" value="1"/>
</dbReference>
<comment type="subcellular location">
    <subcellularLocation>
        <location evidence="1">Cell membrane</location>
        <topology evidence="1">Multi-pass membrane protein</topology>
    </subcellularLocation>
</comment>
<keyword evidence="8 10" id="KW-1133">Transmembrane helix</keyword>
<dbReference type="Pfam" id="PF01327">
    <property type="entry name" value="Pep_deformylase"/>
    <property type="match status" value="1"/>
</dbReference>
<dbReference type="InterPro" id="IPR045863">
    <property type="entry name" value="CorA_TM1_TM2"/>
</dbReference>
<feature type="transmembrane region" description="Helical" evidence="10">
    <location>
        <begin position="261"/>
        <end position="281"/>
    </location>
</feature>
<evidence type="ECO:0000256" key="9">
    <source>
        <dbReference type="ARBA" id="ARBA00023136"/>
    </source>
</evidence>
<sequence length="472" mass="53450">MLRVFQIHPLTVEDIWKDCHLPKIEDFEHYLHIIAHAVKPGDRCGETELQEVDVVLGARLLVTRTTDPASSVHVVADELLRNPKLFAKVAAEPGTNGIAWVAHAVLDRLVDDYLPFVDRYDEEIHRLEAMIVARAGTRGGQALMSEILSLKRGLQTLRRTAVHQREVLLRLSRGEFDEIPNDLKPFFRDVFDHFSRVTDLADGYRELLTSLLDVFLSVQSNRMNEVMKTLTLISTIMLPLTFIAGVYGMNFETMPELHWAFGYPFALSLMFGTAVVIFGWFRHKKWIATIGHPVLREVARKVTREELASPEFQTFLDDLVETMHDAAGAGLAANQVYAPVAACAIHVQNNPRYPYKPNIPLTILINPEIELLGTETFLNYEGCLSVPNLRGEVPRHVEARVRAWDRAGNDLDLHVRGLSAGTFQHEIDHLFGKVFLDRVVATKTLTTWNDFERFHKEAFVARVTALVARFGS</sequence>
<keyword evidence="7 10" id="KW-0812">Transmembrane</keyword>
<dbReference type="InterPro" id="IPR036821">
    <property type="entry name" value="Peptide_deformylase_sf"/>
</dbReference>
<keyword evidence="6" id="KW-1003">Cell membrane</keyword>
<evidence type="ECO:0000256" key="8">
    <source>
        <dbReference type="ARBA" id="ARBA00022989"/>
    </source>
</evidence>
<dbReference type="Proteomes" id="UP001234178">
    <property type="component" value="Unassembled WGS sequence"/>
</dbReference>
<keyword evidence="9 10" id="KW-0472">Membrane</keyword>
<dbReference type="NCBIfam" id="TIGR00383">
    <property type="entry name" value="corA"/>
    <property type="match status" value="1"/>
</dbReference>
<dbReference type="PANTHER" id="PTHR46494">
    <property type="entry name" value="CORA FAMILY METAL ION TRANSPORTER (EUROFUNG)"/>
    <property type="match status" value="1"/>
</dbReference>
<evidence type="ECO:0000256" key="7">
    <source>
        <dbReference type="ARBA" id="ARBA00022692"/>
    </source>
</evidence>
<keyword evidence="5" id="KW-0813">Transport</keyword>
<dbReference type="PRINTS" id="PR01576">
    <property type="entry name" value="PDEFORMYLASE"/>
</dbReference>
<evidence type="ECO:0000256" key="10">
    <source>
        <dbReference type="SAM" id="Phobius"/>
    </source>
</evidence>
<dbReference type="CDD" id="cd12822">
    <property type="entry name" value="TmCorA-like"/>
    <property type="match status" value="1"/>
</dbReference>
<dbReference type="NCBIfam" id="TIGR00079">
    <property type="entry name" value="pept_deformyl"/>
    <property type="match status" value="1"/>
</dbReference>